<proteinExistence type="predicted"/>
<dbReference type="WBParaSite" id="PDA_v2.g4616.t1">
    <property type="protein sequence ID" value="PDA_v2.g4616.t1"/>
    <property type="gene ID" value="PDA_v2.g4616"/>
</dbReference>
<reference evidence="2" key="1">
    <citation type="submission" date="2022-11" db="UniProtKB">
        <authorList>
            <consortium name="WormBaseParasite"/>
        </authorList>
    </citation>
    <scope>IDENTIFICATION</scope>
</reference>
<keyword evidence="1" id="KW-1185">Reference proteome</keyword>
<name>A0A914QLZ5_9BILA</name>
<evidence type="ECO:0000313" key="2">
    <source>
        <dbReference type="WBParaSite" id="PDA_v2.g4616.t1"/>
    </source>
</evidence>
<sequence>MQCHINPPNSILEVLEDILSEHWLIDQSRHSNYESPALKDLIKKLDKIIEILSISEAACAGMNTIEDAKYDFKKLIETLKKINEEVNRSKAVIHKTYFNYTKTVVEDYILKGGDSIINGVHLISDLMKHFQIKYNYGPLYTIAYFLDHGNRYETFEDKMRYGNLQTEFSYHVRFNNRSVLVIQSPSLCRFNTVSNKMMLDSLIEKCSINNSLTELFSNTCRTKYSCTYIPNNFASRPLIGDSRIISNGGICGYGIGKLETIITKPMPDNFVYKPLKIRRNFFINLHNINETHFLLIPDLANPVIFDPVEYLDEKLFMEQDFNDVLSNKDVGGPVTLHPLLNQSTTSHPVLISYGGNREQGYNNFLQGFKYTFYGKVICENGKSIGKDAAVKLIEALREGSLEY</sequence>
<dbReference type="Proteomes" id="UP000887578">
    <property type="component" value="Unplaced"/>
</dbReference>
<protein>
    <submittedName>
        <fullName evidence="2">Uncharacterized protein</fullName>
    </submittedName>
</protein>
<accession>A0A914QLZ5</accession>
<evidence type="ECO:0000313" key="1">
    <source>
        <dbReference type="Proteomes" id="UP000887578"/>
    </source>
</evidence>
<organism evidence="1 2">
    <name type="scientific">Panagrolaimus davidi</name>
    <dbReference type="NCBI Taxonomy" id="227884"/>
    <lineage>
        <taxon>Eukaryota</taxon>
        <taxon>Metazoa</taxon>
        <taxon>Ecdysozoa</taxon>
        <taxon>Nematoda</taxon>
        <taxon>Chromadorea</taxon>
        <taxon>Rhabditida</taxon>
        <taxon>Tylenchina</taxon>
        <taxon>Panagrolaimomorpha</taxon>
        <taxon>Panagrolaimoidea</taxon>
        <taxon>Panagrolaimidae</taxon>
        <taxon>Panagrolaimus</taxon>
    </lineage>
</organism>
<dbReference type="AlphaFoldDB" id="A0A914QLZ5"/>